<keyword evidence="5" id="KW-1185">Reference proteome</keyword>
<protein>
    <recommendedName>
        <fullName evidence="2">asparagine synthase (glutamine-hydrolyzing)</fullName>
        <ecNumber evidence="2">6.3.5.4</ecNumber>
    </recommendedName>
</protein>
<reference evidence="4 5" key="1">
    <citation type="submission" date="2018-06" db="EMBL/GenBank/DDBJ databases">
        <title>Genomic Encyclopedia of Archaeal and Bacterial Type Strains, Phase II (KMG-II): from individual species to whole genera.</title>
        <authorList>
            <person name="Goeker M."/>
        </authorList>
    </citation>
    <scope>NUCLEOTIDE SEQUENCE [LARGE SCALE GENOMIC DNA]</scope>
    <source>
        <strain evidence="4 5">DSM 6779</strain>
    </source>
</reference>
<name>A0A2W7P1X1_9BACT</name>
<dbReference type="Proteomes" id="UP000249239">
    <property type="component" value="Unassembled WGS sequence"/>
</dbReference>
<dbReference type="PANTHER" id="PTHR43284:SF1">
    <property type="entry name" value="ASPARAGINE SYNTHETASE"/>
    <property type="match status" value="1"/>
</dbReference>
<evidence type="ECO:0000313" key="5">
    <source>
        <dbReference type="Proteomes" id="UP000249239"/>
    </source>
</evidence>
<evidence type="ECO:0000256" key="2">
    <source>
        <dbReference type="ARBA" id="ARBA00012737"/>
    </source>
</evidence>
<dbReference type="EMBL" id="QKZK01000004">
    <property type="protein sequence ID" value="PZX19426.1"/>
    <property type="molecule type" value="Genomic_DNA"/>
</dbReference>
<comment type="pathway">
    <text evidence="1">Amino-acid biosynthesis; L-asparagine biosynthesis; L-asparagine from L-aspartate (L-Gln route): step 1/1.</text>
</comment>
<comment type="catalytic activity">
    <reaction evidence="3">
        <text>L-aspartate + L-glutamine + ATP + H2O = L-asparagine + L-glutamate + AMP + diphosphate + H(+)</text>
        <dbReference type="Rhea" id="RHEA:12228"/>
        <dbReference type="ChEBI" id="CHEBI:15377"/>
        <dbReference type="ChEBI" id="CHEBI:15378"/>
        <dbReference type="ChEBI" id="CHEBI:29985"/>
        <dbReference type="ChEBI" id="CHEBI:29991"/>
        <dbReference type="ChEBI" id="CHEBI:30616"/>
        <dbReference type="ChEBI" id="CHEBI:33019"/>
        <dbReference type="ChEBI" id="CHEBI:58048"/>
        <dbReference type="ChEBI" id="CHEBI:58359"/>
        <dbReference type="ChEBI" id="CHEBI:456215"/>
        <dbReference type="EC" id="6.3.5.4"/>
    </reaction>
</comment>
<dbReference type="RefSeq" id="WP_111444411.1">
    <property type="nucleotide sequence ID" value="NZ_QKZK01000004.1"/>
</dbReference>
<dbReference type="PANTHER" id="PTHR43284">
    <property type="entry name" value="ASPARAGINE SYNTHETASE (GLUTAMINE-HYDROLYZING)"/>
    <property type="match status" value="1"/>
</dbReference>
<accession>A0A2W7P1X1</accession>
<organism evidence="4 5">
    <name type="scientific">Breznakibacter xylanolyticus</name>
    <dbReference type="NCBI Taxonomy" id="990"/>
    <lineage>
        <taxon>Bacteria</taxon>
        <taxon>Pseudomonadati</taxon>
        <taxon>Bacteroidota</taxon>
        <taxon>Bacteroidia</taxon>
        <taxon>Marinilabiliales</taxon>
        <taxon>Marinilabiliaceae</taxon>
        <taxon>Breznakibacter</taxon>
    </lineage>
</organism>
<evidence type="ECO:0000256" key="3">
    <source>
        <dbReference type="ARBA" id="ARBA00048741"/>
    </source>
</evidence>
<dbReference type="GO" id="GO:0004066">
    <property type="term" value="F:asparagine synthase (glutamine-hydrolyzing) activity"/>
    <property type="evidence" value="ECO:0007669"/>
    <property type="project" value="UniProtKB-EC"/>
</dbReference>
<comment type="caution">
    <text evidence="4">The sequence shown here is derived from an EMBL/GenBank/DDBJ whole genome shotgun (WGS) entry which is preliminary data.</text>
</comment>
<dbReference type="InterPro" id="IPR029055">
    <property type="entry name" value="Ntn_hydrolases_N"/>
</dbReference>
<dbReference type="InterPro" id="IPR014729">
    <property type="entry name" value="Rossmann-like_a/b/a_fold"/>
</dbReference>
<dbReference type="AlphaFoldDB" id="A0A2W7P1X1"/>
<gene>
    <name evidence="4" type="ORF">LX69_00693</name>
</gene>
<evidence type="ECO:0000256" key="1">
    <source>
        <dbReference type="ARBA" id="ARBA00005187"/>
    </source>
</evidence>
<evidence type="ECO:0000313" key="4">
    <source>
        <dbReference type="EMBL" id="PZX19426.1"/>
    </source>
</evidence>
<dbReference type="OrthoDB" id="693367at2"/>
<dbReference type="SUPFAM" id="SSF56235">
    <property type="entry name" value="N-terminal nucleophile aminohydrolases (Ntn hydrolases)"/>
    <property type="match status" value="1"/>
</dbReference>
<dbReference type="EC" id="6.3.5.4" evidence="2"/>
<dbReference type="InterPro" id="IPR051786">
    <property type="entry name" value="ASN_synthetase/amidase"/>
</dbReference>
<sequence length="541" mass="62445">MNIEIAPSGFVFSEPHFSNERFACWSRGYFVVDGCMVWGDDLCRWAVKAAADGLLISSIPVLSGVFQLSIVDRFENKAIFIQDRWGSYPVFWSHDAGSWRFSDSAEPFLTSAGRMMRHDAVAEILTFGHVMGNKTLVDGVNELIPHHWCSCQLDGFGNIDFKQTDYWTYHLNFPSADFRASSHAFIDLWHQRMKIFADGVQRSGKVCYTPLSAGLDSRLIAFELDSLSVPQINLTFGSGIESREINVASTVSRSLRHTLGHYVMYLNEANFRHLISSAPGPYRLTTAHFAEKDLWFPSHFNHEVGFFFSGHSGDFMAGSHLRTRMKYWKSVDSVIEYIVRFKGTPLGKHLFFNDNDYRDLITASLTECLCGYPDWLNAFMNWDLQQRQRRFIMRSALSQNPQEVPLVVMPFFDYQLFDFFVYLPFEFLLDTKLYRHAQMDHLYRGVSPFDRLPANGRRVKPLISGTVGEYGYKLASLFDRGKKVRMYDETIDWQKISGDFVLPDCLPAKWNVPRFLGDNSRMYYGLSEFTKMFNQFNNNLK</sequence>
<dbReference type="Gene3D" id="3.40.50.620">
    <property type="entry name" value="HUPs"/>
    <property type="match status" value="1"/>
</dbReference>
<proteinExistence type="predicted"/>
<dbReference type="SUPFAM" id="SSF52402">
    <property type="entry name" value="Adenine nucleotide alpha hydrolases-like"/>
    <property type="match status" value="1"/>
</dbReference>